<evidence type="ECO:0000256" key="1">
    <source>
        <dbReference type="SAM" id="MobiDB-lite"/>
    </source>
</evidence>
<organism evidence="2 4">
    <name type="scientific">Rotaria magnacalcarata</name>
    <dbReference type="NCBI Taxonomy" id="392030"/>
    <lineage>
        <taxon>Eukaryota</taxon>
        <taxon>Metazoa</taxon>
        <taxon>Spiralia</taxon>
        <taxon>Gnathifera</taxon>
        <taxon>Rotifera</taxon>
        <taxon>Eurotatoria</taxon>
        <taxon>Bdelloidea</taxon>
        <taxon>Philodinida</taxon>
        <taxon>Philodinidae</taxon>
        <taxon>Rotaria</taxon>
    </lineage>
</organism>
<reference evidence="2" key="1">
    <citation type="submission" date="2021-02" db="EMBL/GenBank/DDBJ databases">
        <authorList>
            <person name="Nowell W R."/>
        </authorList>
    </citation>
    <scope>NUCLEOTIDE SEQUENCE</scope>
</reference>
<dbReference type="EMBL" id="CAJOBI010215228">
    <property type="protein sequence ID" value="CAF5027903.1"/>
    <property type="molecule type" value="Genomic_DNA"/>
</dbReference>
<feature type="non-terminal residue" evidence="2">
    <location>
        <position position="22"/>
    </location>
</feature>
<proteinExistence type="predicted"/>
<accession>A0A8S3DNJ1</accession>
<evidence type="ECO:0000313" key="2">
    <source>
        <dbReference type="EMBL" id="CAF5027903.1"/>
    </source>
</evidence>
<comment type="caution">
    <text evidence="2">The sequence shown here is derived from an EMBL/GenBank/DDBJ whole genome shotgun (WGS) entry which is preliminary data.</text>
</comment>
<dbReference type="AlphaFoldDB" id="A0A8S3DNJ1"/>
<protein>
    <submittedName>
        <fullName evidence="2">Uncharacterized protein</fullName>
    </submittedName>
</protein>
<sequence length="22" mass="2468">MNNKPTKKLETIHEGLPSSTQN</sequence>
<feature type="region of interest" description="Disordered" evidence="1">
    <location>
        <begin position="1"/>
        <end position="22"/>
    </location>
</feature>
<dbReference type="Proteomes" id="UP000676336">
    <property type="component" value="Unassembled WGS sequence"/>
</dbReference>
<name>A0A8S3DNJ1_9BILA</name>
<gene>
    <name evidence="2" type="ORF">SMN809_LOCUS57961</name>
    <name evidence="3" type="ORF">SMN809_LOCUS58183</name>
</gene>
<dbReference type="EMBL" id="CAJOBI010217029">
    <property type="protein sequence ID" value="CAF5032195.1"/>
    <property type="molecule type" value="Genomic_DNA"/>
</dbReference>
<evidence type="ECO:0000313" key="4">
    <source>
        <dbReference type="Proteomes" id="UP000676336"/>
    </source>
</evidence>
<evidence type="ECO:0000313" key="3">
    <source>
        <dbReference type="EMBL" id="CAF5032195.1"/>
    </source>
</evidence>